<gene>
    <name evidence="2" type="ORF">CDL10_07085</name>
</gene>
<feature type="transmembrane region" description="Helical" evidence="1">
    <location>
        <begin position="12"/>
        <end position="30"/>
    </location>
</feature>
<keyword evidence="1" id="KW-0472">Membrane</keyword>
<dbReference type="OrthoDB" id="1272237at2"/>
<protein>
    <submittedName>
        <fullName evidence="2">Uncharacterized protein</fullName>
    </submittedName>
</protein>
<reference evidence="2 3" key="1">
    <citation type="submission" date="2017-06" db="EMBL/GenBank/DDBJ databases">
        <title>Description of Avrilella dinanensis gen. nov. sp. nov.</title>
        <authorList>
            <person name="Leyer C."/>
            <person name="Sassi M."/>
            <person name="Minet J."/>
            <person name="Kayal S."/>
            <person name="Cattoir V."/>
        </authorList>
    </citation>
    <scope>NUCLEOTIDE SEQUENCE [LARGE SCALE GENOMIC DNA]</scope>
    <source>
        <strain evidence="2 3">UR159</strain>
    </source>
</reference>
<sequence>MIKSRFNGDTYFWGIFLSIWIVPGAIMIIRGLRNYTFKLGETLILLLFVTLFYFLINFLKHIKIITIKEDELKYYSLLRPFGKTLNLKDYSGKIITSESGSRGSYQVIYLVNKQNETAFKLMGLHYKNFEEINDAIILKKINFHPTLSQYFKLLFFEKVQVKSGGKKSETLSIILNIIKIVSIAGALLLILGLIVKQL</sequence>
<keyword evidence="1" id="KW-1133">Transmembrane helix</keyword>
<evidence type="ECO:0000313" key="3">
    <source>
        <dbReference type="Proteomes" id="UP000231960"/>
    </source>
</evidence>
<feature type="transmembrane region" description="Helical" evidence="1">
    <location>
        <begin position="173"/>
        <end position="195"/>
    </location>
</feature>
<evidence type="ECO:0000256" key="1">
    <source>
        <dbReference type="SAM" id="Phobius"/>
    </source>
</evidence>
<dbReference type="EMBL" id="NIPO01000001">
    <property type="protein sequence ID" value="PJR04323.1"/>
    <property type="molecule type" value="Genomic_DNA"/>
</dbReference>
<dbReference type="Proteomes" id="UP000231960">
    <property type="component" value="Unassembled WGS sequence"/>
</dbReference>
<comment type="caution">
    <text evidence="2">The sequence shown here is derived from an EMBL/GenBank/DDBJ whole genome shotgun (WGS) entry which is preliminary data.</text>
</comment>
<accession>A0A2M9R6I8</accession>
<name>A0A2M9R6I8_9FLAO</name>
<keyword evidence="1" id="KW-0812">Transmembrane</keyword>
<evidence type="ECO:0000313" key="2">
    <source>
        <dbReference type="EMBL" id="PJR04323.1"/>
    </source>
</evidence>
<dbReference type="RefSeq" id="WP_100677883.1">
    <property type="nucleotide sequence ID" value="NZ_NIPO01000001.1"/>
</dbReference>
<dbReference type="AlphaFoldDB" id="A0A2M9R6I8"/>
<keyword evidence="3" id="KW-1185">Reference proteome</keyword>
<organism evidence="2 3">
    <name type="scientific">Avrilella dinanensis</name>
    <dbReference type="NCBI Taxonomy" id="2008672"/>
    <lineage>
        <taxon>Bacteria</taxon>
        <taxon>Pseudomonadati</taxon>
        <taxon>Bacteroidota</taxon>
        <taxon>Flavobacteriia</taxon>
        <taxon>Flavobacteriales</taxon>
        <taxon>Flavobacteriaceae</taxon>
        <taxon>Avrilella</taxon>
    </lineage>
</organism>
<proteinExistence type="predicted"/>
<feature type="transmembrane region" description="Helical" evidence="1">
    <location>
        <begin position="42"/>
        <end position="59"/>
    </location>
</feature>